<evidence type="ECO:0000256" key="3">
    <source>
        <dbReference type="ARBA" id="ARBA00005539"/>
    </source>
</evidence>
<comment type="function">
    <text evidence="7 8">Required for the first step of histidine biosynthesis. May allow the feedback regulation of ATP phosphoribosyltransferase activity by histidine.</text>
</comment>
<dbReference type="PANTHER" id="PTHR43707">
    <property type="entry name" value="HISTIDYL-TRNA SYNTHETASE"/>
    <property type="match status" value="1"/>
</dbReference>
<comment type="caution">
    <text evidence="10">The sequence shown here is derived from an EMBL/GenBank/DDBJ whole genome shotgun (WGS) entry which is preliminary data.</text>
</comment>
<evidence type="ECO:0000256" key="5">
    <source>
        <dbReference type="ARBA" id="ARBA00020397"/>
    </source>
</evidence>
<evidence type="ECO:0000256" key="8">
    <source>
        <dbReference type="HAMAP-Rule" id="MF_00125"/>
    </source>
</evidence>
<reference evidence="10 11" key="1">
    <citation type="journal article" date="2016" name="Antonie Van Leeuwenhoek">
        <title>Dongia soli sp. nov., isolated from soil from Dokdo, Korea.</title>
        <authorList>
            <person name="Kim D.U."/>
            <person name="Lee H."/>
            <person name="Kim H."/>
            <person name="Kim S.G."/>
            <person name="Ka J.O."/>
        </authorList>
    </citation>
    <scope>NUCLEOTIDE SEQUENCE [LARGE SCALE GENOMIC DNA]</scope>
    <source>
        <strain evidence="10 11">D78</strain>
    </source>
</reference>
<dbReference type="InterPro" id="IPR041715">
    <property type="entry name" value="HisRS-like_core"/>
</dbReference>
<evidence type="ECO:0000256" key="1">
    <source>
        <dbReference type="ARBA" id="ARBA00004496"/>
    </source>
</evidence>
<keyword evidence="10" id="KW-0808">Transferase</keyword>
<evidence type="ECO:0000259" key="9">
    <source>
        <dbReference type="Pfam" id="PF13393"/>
    </source>
</evidence>
<dbReference type="InterPro" id="IPR045864">
    <property type="entry name" value="aa-tRNA-synth_II/BPL/LPL"/>
</dbReference>
<keyword evidence="8" id="KW-0368">Histidine biosynthesis</keyword>
<dbReference type="HAMAP" id="MF_00125">
    <property type="entry name" value="HisZ"/>
    <property type="match status" value="1"/>
</dbReference>
<dbReference type="PANTHER" id="PTHR43707:SF1">
    <property type="entry name" value="HISTIDINE--TRNA LIGASE, MITOCHONDRIAL-RELATED"/>
    <property type="match status" value="1"/>
</dbReference>
<evidence type="ECO:0000256" key="6">
    <source>
        <dbReference type="ARBA" id="ARBA00022490"/>
    </source>
</evidence>
<name>A0ABU5EAI3_9PROT</name>
<comment type="miscellaneous">
    <text evidence="8">This function is generally fulfilled by the C-terminal part of HisG, which is missing in some bacteria such as this one.</text>
</comment>
<comment type="pathway">
    <text evidence="2 8">Amino-acid biosynthesis; L-histidine biosynthesis; L-histidine from 5-phospho-alpha-D-ribose 1-diphosphate: step 1/9.</text>
</comment>
<dbReference type="EMBL" id="JAXCLW010000002">
    <property type="protein sequence ID" value="MDY0883363.1"/>
    <property type="molecule type" value="Genomic_DNA"/>
</dbReference>
<comment type="similarity">
    <text evidence="3 8">Belongs to the class-II aminoacyl-tRNA synthetase family. HisZ subfamily.</text>
</comment>
<organism evidence="10 11">
    <name type="scientific">Dongia soli</name>
    <dbReference type="NCBI Taxonomy" id="600628"/>
    <lineage>
        <taxon>Bacteria</taxon>
        <taxon>Pseudomonadati</taxon>
        <taxon>Pseudomonadota</taxon>
        <taxon>Alphaproteobacteria</taxon>
        <taxon>Rhodospirillales</taxon>
        <taxon>Dongiaceae</taxon>
        <taxon>Dongia</taxon>
    </lineage>
</organism>
<dbReference type="Pfam" id="PF13393">
    <property type="entry name" value="tRNA-synt_His"/>
    <property type="match status" value="1"/>
</dbReference>
<dbReference type="RefSeq" id="WP_320508401.1">
    <property type="nucleotide sequence ID" value="NZ_JAXCLW010000002.1"/>
</dbReference>
<keyword evidence="11" id="KW-1185">Reference proteome</keyword>
<gene>
    <name evidence="8" type="primary">hisZ</name>
    <name evidence="10" type="ORF">SMD27_10950</name>
</gene>
<comment type="subunit">
    <text evidence="4 8">Heteromultimer composed of HisG and HisZ subunits.</text>
</comment>
<evidence type="ECO:0000256" key="7">
    <source>
        <dbReference type="ARBA" id="ARBA00025246"/>
    </source>
</evidence>
<dbReference type="GO" id="GO:0016757">
    <property type="term" value="F:glycosyltransferase activity"/>
    <property type="evidence" value="ECO:0007669"/>
    <property type="project" value="UniProtKB-KW"/>
</dbReference>
<evidence type="ECO:0000256" key="4">
    <source>
        <dbReference type="ARBA" id="ARBA00011496"/>
    </source>
</evidence>
<accession>A0ABU5EAI3</accession>
<dbReference type="Proteomes" id="UP001279642">
    <property type="component" value="Unassembled WGS sequence"/>
</dbReference>
<keyword evidence="8" id="KW-0028">Amino-acid biosynthesis</keyword>
<proteinExistence type="inferred from homology"/>
<evidence type="ECO:0000256" key="2">
    <source>
        <dbReference type="ARBA" id="ARBA00004667"/>
    </source>
</evidence>
<protein>
    <recommendedName>
        <fullName evidence="5 8">ATP phosphoribosyltransferase regulatory subunit</fullName>
    </recommendedName>
</protein>
<dbReference type="InterPro" id="IPR004517">
    <property type="entry name" value="HisZ"/>
</dbReference>
<evidence type="ECO:0000313" key="11">
    <source>
        <dbReference type="Proteomes" id="UP001279642"/>
    </source>
</evidence>
<dbReference type="SUPFAM" id="SSF55681">
    <property type="entry name" value="Class II aaRS and biotin synthetases"/>
    <property type="match status" value="1"/>
</dbReference>
<dbReference type="PIRSF" id="PIRSF001549">
    <property type="entry name" value="His-tRNA_synth"/>
    <property type="match status" value="1"/>
</dbReference>
<feature type="domain" description="Class II Histidinyl-tRNA synthetase (HisRS)-like catalytic core" evidence="9">
    <location>
        <begin position="13"/>
        <end position="316"/>
    </location>
</feature>
<keyword evidence="6 8" id="KW-0963">Cytoplasm</keyword>
<sequence>MSTDSQNYLLPAGLADGLPPDAAFEAVMVERLMAVFAAWGYERVKPPLIEFEDSLLSGPGAAMSAHTFRLMDPVSQRMMGLRADITPQVARIAASRLKNSPRPLRLSYAGQVLRVRGEQMRPERQLGQAGTELVGAPSAEADAEAVLLAVDALRQAGVPYLAVDLNLPTLTPSILAAHGVKERGVQEQALLIGALDRKDVAAVRKLSGDSAILLEGLLRAVGPAKQALAKLNALDLPAPAAAQRQRLNEVVDLILSAAPDLPLTIDPTDHRGFEYHTGITFSLLGRRVSGEFGRGGRYINQAGEEATGFTLYLNTVLAALPVPAAPRRIFLPRGTTPQQAASLRADGWVTIQDLGLAAVDPAAEAKRLGCQHLWNGREVQAL</sequence>
<evidence type="ECO:0000313" key="10">
    <source>
        <dbReference type="EMBL" id="MDY0883363.1"/>
    </source>
</evidence>
<dbReference type="Gene3D" id="3.30.930.10">
    <property type="entry name" value="Bira Bifunctional Protein, Domain 2"/>
    <property type="match status" value="1"/>
</dbReference>
<keyword evidence="10" id="KW-0328">Glycosyltransferase</keyword>
<comment type="subcellular location">
    <subcellularLocation>
        <location evidence="1 8">Cytoplasm</location>
    </subcellularLocation>
</comment>
<dbReference type="InterPro" id="IPR004516">
    <property type="entry name" value="HisRS/HisZ"/>
</dbReference>